<evidence type="ECO:0000256" key="3">
    <source>
        <dbReference type="ARBA" id="ARBA00022692"/>
    </source>
</evidence>
<evidence type="ECO:0000259" key="8">
    <source>
        <dbReference type="Pfam" id="PF02163"/>
    </source>
</evidence>
<dbReference type="GO" id="GO:0031293">
    <property type="term" value="P:membrane protein intracellular domain proteolysis"/>
    <property type="evidence" value="ECO:0007669"/>
    <property type="project" value="TreeGrafter"/>
</dbReference>
<dbReference type="InterPro" id="IPR008915">
    <property type="entry name" value="Peptidase_M50"/>
</dbReference>
<evidence type="ECO:0000256" key="5">
    <source>
        <dbReference type="ARBA" id="ARBA00023136"/>
    </source>
</evidence>
<dbReference type="PANTHER" id="PTHR13325:SF3">
    <property type="entry name" value="MEMBRANE-BOUND TRANSCRIPTION FACTOR SITE-2 PROTEASE"/>
    <property type="match status" value="1"/>
</dbReference>
<feature type="domain" description="Peptidase M50" evidence="8">
    <location>
        <begin position="98"/>
        <end position="485"/>
    </location>
</feature>
<dbReference type="PANTHER" id="PTHR13325">
    <property type="entry name" value="PROTEASE M50 MEMBRANE-BOUND TRANSCRIPTION FACTOR SITE 2 PROTEASE"/>
    <property type="match status" value="1"/>
</dbReference>
<dbReference type="GO" id="GO:1905897">
    <property type="term" value="P:regulation of response to endoplasmic reticulum stress"/>
    <property type="evidence" value="ECO:0007669"/>
    <property type="project" value="TreeGrafter"/>
</dbReference>
<dbReference type="GO" id="GO:0012505">
    <property type="term" value="C:endomembrane system"/>
    <property type="evidence" value="ECO:0007669"/>
    <property type="project" value="UniProtKB-SubCell"/>
</dbReference>
<dbReference type="SUPFAM" id="SSF50156">
    <property type="entry name" value="PDZ domain-like"/>
    <property type="match status" value="1"/>
</dbReference>
<dbReference type="GO" id="GO:0005737">
    <property type="term" value="C:cytoplasm"/>
    <property type="evidence" value="ECO:0007669"/>
    <property type="project" value="TreeGrafter"/>
</dbReference>
<evidence type="ECO:0000256" key="2">
    <source>
        <dbReference type="ARBA" id="ARBA00009989"/>
    </source>
</evidence>
<dbReference type="Proteomes" id="UP000631114">
    <property type="component" value="Unassembled WGS sequence"/>
</dbReference>
<reference evidence="9 10" key="1">
    <citation type="submission" date="2020-10" db="EMBL/GenBank/DDBJ databases">
        <title>The Coptis chinensis genome and diversification of protoberbering-type alkaloids.</title>
        <authorList>
            <person name="Wang B."/>
            <person name="Shu S."/>
            <person name="Song C."/>
            <person name="Liu Y."/>
        </authorList>
    </citation>
    <scope>NUCLEOTIDE SEQUENCE [LARGE SCALE GENOMIC DNA]</scope>
    <source>
        <strain evidence="9">HL-2020</strain>
        <tissue evidence="9">Leaf</tissue>
    </source>
</reference>
<keyword evidence="4 7" id="KW-1133">Transmembrane helix</keyword>
<protein>
    <recommendedName>
        <fullName evidence="6">Endopeptidase S2P</fullName>
    </recommendedName>
</protein>
<dbReference type="GO" id="GO:0004222">
    <property type="term" value="F:metalloendopeptidase activity"/>
    <property type="evidence" value="ECO:0007669"/>
    <property type="project" value="InterPro"/>
</dbReference>
<dbReference type="Pfam" id="PF02163">
    <property type="entry name" value="Peptidase_M50"/>
    <property type="match status" value="1"/>
</dbReference>
<keyword evidence="3 7" id="KW-0812">Transmembrane</keyword>
<feature type="transmembrane region" description="Helical" evidence="7">
    <location>
        <begin position="484"/>
        <end position="506"/>
    </location>
</feature>
<dbReference type="GO" id="GO:0016020">
    <property type="term" value="C:membrane"/>
    <property type="evidence" value="ECO:0007669"/>
    <property type="project" value="InterPro"/>
</dbReference>
<feature type="transmembrane region" description="Helical" evidence="7">
    <location>
        <begin position="124"/>
        <end position="144"/>
    </location>
</feature>
<dbReference type="PRINTS" id="PR01000">
    <property type="entry name" value="SREBPS2PTASE"/>
</dbReference>
<evidence type="ECO:0000256" key="6">
    <source>
        <dbReference type="ARBA" id="ARBA00032658"/>
    </source>
</evidence>
<proteinExistence type="inferred from homology"/>
<evidence type="ECO:0000313" key="10">
    <source>
        <dbReference type="Proteomes" id="UP000631114"/>
    </source>
</evidence>
<dbReference type="AlphaFoldDB" id="A0A835GW26"/>
<name>A0A835GW26_9MAGN</name>
<keyword evidence="10" id="KW-1185">Reference proteome</keyword>
<comment type="subcellular location">
    <subcellularLocation>
        <location evidence="1">Endomembrane system</location>
        <topology evidence="1">Multi-pass membrane protein</topology>
    </subcellularLocation>
</comment>
<dbReference type="InterPro" id="IPR036034">
    <property type="entry name" value="PDZ_sf"/>
</dbReference>
<dbReference type="InterPro" id="IPR001193">
    <property type="entry name" value="MBTPS2"/>
</dbReference>
<evidence type="ECO:0000313" key="9">
    <source>
        <dbReference type="EMBL" id="KAF9587207.1"/>
    </source>
</evidence>
<organism evidence="9 10">
    <name type="scientific">Coptis chinensis</name>
    <dbReference type="NCBI Taxonomy" id="261450"/>
    <lineage>
        <taxon>Eukaryota</taxon>
        <taxon>Viridiplantae</taxon>
        <taxon>Streptophyta</taxon>
        <taxon>Embryophyta</taxon>
        <taxon>Tracheophyta</taxon>
        <taxon>Spermatophyta</taxon>
        <taxon>Magnoliopsida</taxon>
        <taxon>Ranunculales</taxon>
        <taxon>Ranunculaceae</taxon>
        <taxon>Coptidoideae</taxon>
        <taxon>Coptis</taxon>
    </lineage>
</organism>
<keyword evidence="5 7" id="KW-0472">Membrane</keyword>
<evidence type="ECO:0000256" key="7">
    <source>
        <dbReference type="SAM" id="Phobius"/>
    </source>
</evidence>
<sequence>MVFDGDWFWPRFLTRSYSGPSLFRSIMYLSPLTNLTFTFTMRALDVAFLQVLLRELVVTFNKNATADHFHNFYRTILFGKIFPSPLVDSGVTTDAGYLLFSTLISVAVHEFGHAIAAASDGIHIEYFAIYIALLFPGALVAFNYDLLQTLPQFATLRIYCAGIWHNAVCCTACALALFLLPLLLYPFYMQLENPMVLDVTSTSPLSAYLSPGDVIVSVDGLIISNPQEWMEMMTKINEPPLQNSQNVSDSKGSKTVARIKGYCIPSAWMEDKEKSELENDHSPCPQGLTAFSSVPCFNLNGLDGGSSEDIDWHIKKSRQCLNATDVVQLKKCGNGWLENGTSESCACSQNEACVMPVLVPGFTWIEITYKRPYSSECLWLGRNSSSVLESSNWEAPNCGGTFVFIGDVLSIVKSIQLTLYQPRWALISGVHLPNFVEKVLACTFHVSLTLALLNSLPVFLLDGESILEVAIGYIPFLTPRKRALALQICLLGGTLLSILACSRVFFNFLQA</sequence>
<gene>
    <name evidence="9" type="ORF">IFM89_039566</name>
</gene>
<dbReference type="OrthoDB" id="69989at2759"/>
<evidence type="ECO:0000256" key="4">
    <source>
        <dbReference type="ARBA" id="ARBA00022989"/>
    </source>
</evidence>
<comment type="similarity">
    <text evidence="2">Belongs to the peptidase M50A family.</text>
</comment>
<accession>A0A835GW26</accession>
<comment type="caution">
    <text evidence="9">The sequence shown here is derived from an EMBL/GenBank/DDBJ whole genome shotgun (WGS) entry which is preliminary data.</text>
</comment>
<dbReference type="EMBL" id="JADFTS010000029">
    <property type="protein sequence ID" value="KAF9587207.1"/>
    <property type="molecule type" value="Genomic_DNA"/>
</dbReference>
<feature type="transmembrane region" description="Helical" evidence="7">
    <location>
        <begin position="164"/>
        <end position="185"/>
    </location>
</feature>
<evidence type="ECO:0000256" key="1">
    <source>
        <dbReference type="ARBA" id="ARBA00004127"/>
    </source>
</evidence>